<reference evidence="15" key="1">
    <citation type="journal article" date="2020" name="mSystems">
        <title>Genome- and Community-Level Interaction Insights into Carbon Utilization and Element Cycling Functions of Hydrothermarchaeota in Hydrothermal Sediment.</title>
        <authorList>
            <person name="Zhou Z."/>
            <person name="Liu Y."/>
            <person name="Xu W."/>
            <person name="Pan J."/>
            <person name="Luo Z.H."/>
            <person name="Li M."/>
        </authorList>
    </citation>
    <scope>NUCLEOTIDE SEQUENCE [LARGE SCALE GENOMIC DNA]</scope>
    <source>
        <strain evidence="15">HyVt-76</strain>
    </source>
</reference>
<dbReference type="InterPro" id="IPR006054">
    <property type="entry name" value="DnaQ"/>
</dbReference>
<dbReference type="InterPro" id="IPR014017">
    <property type="entry name" value="DNA_helicase_UvrD-like_C"/>
</dbReference>
<dbReference type="InterPro" id="IPR000212">
    <property type="entry name" value="DNA_helicase_UvrD/REP"/>
</dbReference>
<keyword evidence="3 12" id="KW-0378">Hydrolase</keyword>
<dbReference type="PROSITE" id="PS51198">
    <property type="entry name" value="UVRD_HELICASE_ATP_BIND"/>
    <property type="match status" value="1"/>
</dbReference>
<evidence type="ECO:0000256" key="11">
    <source>
        <dbReference type="ARBA" id="ARBA00048988"/>
    </source>
</evidence>
<evidence type="ECO:0000256" key="1">
    <source>
        <dbReference type="ARBA" id="ARBA00009922"/>
    </source>
</evidence>
<dbReference type="InterPro" id="IPR014016">
    <property type="entry name" value="UvrD-like_ATP-bd"/>
</dbReference>
<sequence>MDSQKYLNELNEEQRAAVTSPRQPLLLIAGPGTGKTRTIIARIIYLVEKYRIPPDQILALTFSNKAANELRNRLEQTLKERANKIFCGTFHSFCLMVLRKNHELAGLHPFFSVCDEEYQKTLIQDLLNRRMVRDIFQKVKTIQLAISNHRLKDKPLPPFSSSVFQEYQRHLDRHHLIDYDQILLLTKELFEKHPDVLEQYRFMFQAILVDEFQDTDKVQYQIIKMLAQKHRHIFVVADDDQSIYSWRGANPENIRQFIEDFHIEKIHFLEKNYRSAQPIIEAAQVILKDTDRIEPEKKIKSVQQSDANLSAIFFDTEMQEIDFILKKIQHWNQEEQIDLSDIAILYPYHNMGEKLAHFFLKERIPFQMAAGRNVTDHPIMKRFLLYLKIIRDPSDPLLLEQLMFYELGEHLFKQIKHQAQKNQISLKKALNEYAVNHFNSKDVRNKVQTFIGNLANLINLKNFFRFDQLSKEIINNIQSLQASNLSKVYRHIEEIAFKKEKYLFSDRRKIWLYHPDRQIGYIGCQMLEQALDINIHLLDEDKIVHVSPPDLVLLLAPFKKDAISDFELHLYQSKGSARQGSLTILFRWLQYQLQNVEDNIFNDYVVFDLETTGNNPKIAGIVEIAAVKVKNGEIIDTFQTLVNPQMEIDPAAEEVHHITSNDVKDAPTIDQVLPKFLDFIGNDMLIAHNGYAFDFKILDRYIRELNLKKPQHIRYDSLILARNLFPNEKNSIDALAYRYKLDTGTRHRALDDVKVLNLIFRQLLKEAKKREILTAGEEFAEFVALGNFLEQTLS</sequence>
<dbReference type="Pfam" id="PF13361">
    <property type="entry name" value="UvrD_C"/>
    <property type="match status" value="1"/>
</dbReference>
<evidence type="ECO:0000256" key="10">
    <source>
        <dbReference type="ARBA" id="ARBA00034808"/>
    </source>
</evidence>
<dbReference type="InterPro" id="IPR036397">
    <property type="entry name" value="RNaseH_sf"/>
</dbReference>
<dbReference type="CDD" id="cd06127">
    <property type="entry name" value="DEDDh"/>
    <property type="match status" value="1"/>
</dbReference>
<dbReference type="InterPro" id="IPR013520">
    <property type="entry name" value="Ribonucl_H"/>
</dbReference>
<dbReference type="EMBL" id="DRTD01000701">
    <property type="protein sequence ID" value="HHE55985.1"/>
    <property type="molecule type" value="Genomic_DNA"/>
</dbReference>
<dbReference type="InterPro" id="IPR027417">
    <property type="entry name" value="P-loop_NTPase"/>
</dbReference>
<comment type="catalytic activity">
    <reaction evidence="11">
        <text>ATP + H2O = ADP + phosphate + H(+)</text>
        <dbReference type="Rhea" id="RHEA:13065"/>
        <dbReference type="ChEBI" id="CHEBI:15377"/>
        <dbReference type="ChEBI" id="CHEBI:15378"/>
        <dbReference type="ChEBI" id="CHEBI:30616"/>
        <dbReference type="ChEBI" id="CHEBI:43474"/>
        <dbReference type="ChEBI" id="CHEBI:456216"/>
        <dbReference type="EC" id="5.6.2.4"/>
    </reaction>
</comment>
<dbReference type="NCBIfam" id="TIGR00573">
    <property type="entry name" value="dnaq"/>
    <property type="match status" value="1"/>
</dbReference>
<dbReference type="InterPro" id="IPR013986">
    <property type="entry name" value="DExx_box_DNA_helicase_dom_sf"/>
</dbReference>
<evidence type="ECO:0000256" key="4">
    <source>
        <dbReference type="ARBA" id="ARBA00022806"/>
    </source>
</evidence>
<dbReference type="PANTHER" id="PTHR11070">
    <property type="entry name" value="UVRD / RECB / PCRA DNA HELICASE FAMILY MEMBER"/>
    <property type="match status" value="1"/>
</dbReference>
<dbReference type="GO" id="GO:0006260">
    <property type="term" value="P:DNA replication"/>
    <property type="evidence" value="ECO:0007669"/>
    <property type="project" value="InterPro"/>
</dbReference>
<dbReference type="GO" id="GO:0005524">
    <property type="term" value="F:ATP binding"/>
    <property type="evidence" value="ECO:0007669"/>
    <property type="project" value="UniProtKB-UniRule"/>
</dbReference>
<dbReference type="GO" id="GO:0003677">
    <property type="term" value="F:DNA binding"/>
    <property type="evidence" value="ECO:0007669"/>
    <property type="project" value="InterPro"/>
</dbReference>
<keyword evidence="2 12" id="KW-0547">Nucleotide-binding</keyword>
<evidence type="ECO:0000313" key="15">
    <source>
        <dbReference type="EMBL" id="HHE55985.1"/>
    </source>
</evidence>
<dbReference type="GO" id="GO:0003887">
    <property type="term" value="F:DNA-directed DNA polymerase activity"/>
    <property type="evidence" value="ECO:0007669"/>
    <property type="project" value="InterPro"/>
</dbReference>
<evidence type="ECO:0000259" key="13">
    <source>
        <dbReference type="PROSITE" id="PS51198"/>
    </source>
</evidence>
<dbReference type="CDD" id="cd17932">
    <property type="entry name" value="DEXQc_UvrD"/>
    <property type="match status" value="1"/>
</dbReference>
<gene>
    <name evidence="15" type="ORF">ENL21_09400</name>
</gene>
<evidence type="ECO:0000256" key="5">
    <source>
        <dbReference type="ARBA" id="ARBA00022840"/>
    </source>
</evidence>
<dbReference type="Gene3D" id="1.10.486.10">
    <property type="entry name" value="PCRA, domain 4"/>
    <property type="match status" value="1"/>
</dbReference>
<dbReference type="Proteomes" id="UP000886111">
    <property type="component" value="Unassembled WGS sequence"/>
</dbReference>
<evidence type="ECO:0000256" key="2">
    <source>
        <dbReference type="ARBA" id="ARBA00022741"/>
    </source>
</evidence>
<dbReference type="SUPFAM" id="SSF52540">
    <property type="entry name" value="P-loop containing nucleoside triphosphate hydrolases"/>
    <property type="match status" value="1"/>
</dbReference>
<accession>A0A7V5H5Q6</accession>
<dbReference type="Pfam" id="PF00580">
    <property type="entry name" value="UvrD-helicase"/>
    <property type="match status" value="1"/>
</dbReference>
<keyword evidence="6" id="KW-0413">Isomerase</keyword>
<keyword evidence="5 12" id="KW-0067">ATP-binding</keyword>
<evidence type="ECO:0000256" key="12">
    <source>
        <dbReference type="PROSITE-ProRule" id="PRU00560"/>
    </source>
</evidence>
<dbReference type="AlphaFoldDB" id="A0A7V5H5Q6"/>
<protein>
    <recommendedName>
        <fullName evidence="10">DNA 3'-5' helicase</fullName>
        <ecNumber evidence="10">5.6.2.4</ecNumber>
    </recommendedName>
</protein>
<dbReference type="InterPro" id="IPR012337">
    <property type="entry name" value="RNaseH-like_sf"/>
</dbReference>
<comment type="caution">
    <text evidence="15">The sequence shown here is derived from an EMBL/GenBank/DDBJ whole genome shotgun (WGS) entry which is preliminary data.</text>
</comment>
<keyword evidence="4 12" id="KW-0347">Helicase</keyword>
<dbReference type="GO" id="GO:0004527">
    <property type="term" value="F:exonuclease activity"/>
    <property type="evidence" value="ECO:0007669"/>
    <property type="project" value="UniProtKB-ARBA"/>
</dbReference>
<evidence type="ECO:0000259" key="14">
    <source>
        <dbReference type="PROSITE" id="PS51217"/>
    </source>
</evidence>
<evidence type="ECO:0000256" key="8">
    <source>
        <dbReference type="ARBA" id="ARBA00026073"/>
    </source>
</evidence>
<dbReference type="Gene3D" id="3.30.420.10">
    <property type="entry name" value="Ribonuclease H-like superfamily/Ribonuclease H"/>
    <property type="match status" value="1"/>
</dbReference>
<dbReference type="Pfam" id="PF00929">
    <property type="entry name" value="RNase_T"/>
    <property type="match status" value="1"/>
</dbReference>
<dbReference type="EC" id="5.6.2.4" evidence="10"/>
<feature type="non-terminal residue" evidence="15">
    <location>
        <position position="794"/>
    </location>
</feature>
<comment type="subunit">
    <text evidence="8">DNA polymerase III contains a core (composed of alpha, epsilon and theta chains) that associates with a tau subunit. This core dimerizes to form the POLIII' complex. PolIII' associates with the gamma complex (composed of gamma, delta, delta', psi and chi chains) and with the beta chain to form the complete DNA polymerase III complex.</text>
</comment>
<dbReference type="GO" id="GO:0043138">
    <property type="term" value="F:3'-5' DNA helicase activity"/>
    <property type="evidence" value="ECO:0007669"/>
    <property type="project" value="UniProtKB-EC"/>
</dbReference>
<dbReference type="FunFam" id="3.30.420.10:FF:000045">
    <property type="entry name" value="3'-5' exonuclease DinG"/>
    <property type="match status" value="1"/>
</dbReference>
<dbReference type="Gene3D" id="1.10.10.160">
    <property type="match status" value="1"/>
</dbReference>
<dbReference type="SUPFAM" id="SSF53098">
    <property type="entry name" value="Ribonuclease H-like"/>
    <property type="match status" value="1"/>
</dbReference>
<comment type="similarity">
    <text evidence="1">Belongs to the helicase family. UvrD subfamily.</text>
</comment>
<evidence type="ECO:0000256" key="6">
    <source>
        <dbReference type="ARBA" id="ARBA00023235"/>
    </source>
</evidence>
<feature type="binding site" evidence="12">
    <location>
        <begin position="29"/>
        <end position="36"/>
    </location>
    <ligand>
        <name>ATP</name>
        <dbReference type="ChEBI" id="CHEBI:30616"/>
    </ligand>
</feature>
<evidence type="ECO:0000256" key="7">
    <source>
        <dbReference type="ARBA" id="ARBA00025483"/>
    </source>
</evidence>
<feature type="domain" description="UvrD-like helicase C-terminal" evidence="14">
    <location>
        <begin position="277"/>
        <end position="562"/>
    </location>
</feature>
<evidence type="ECO:0000256" key="9">
    <source>
        <dbReference type="ARBA" id="ARBA00034617"/>
    </source>
</evidence>
<dbReference type="PROSITE" id="PS51217">
    <property type="entry name" value="UVRD_HELICASE_CTER"/>
    <property type="match status" value="1"/>
</dbReference>
<dbReference type="Gene3D" id="3.40.50.300">
    <property type="entry name" value="P-loop containing nucleotide triphosphate hydrolases"/>
    <property type="match status" value="2"/>
</dbReference>
<comment type="function">
    <text evidence="7">DNA polymerase III is a complex, multichain enzyme responsible for most of the replicative synthesis in bacteria. The epsilon subunit contain the editing function and is a proofreading 3'-5' exonuclease.</text>
</comment>
<organism evidence="15">
    <name type="scientific">Caldithrix abyssi</name>
    <dbReference type="NCBI Taxonomy" id="187145"/>
    <lineage>
        <taxon>Bacteria</taxon>
        <taxon>Pseudomonadati</taxon>
        <taxon>Calditrichota</taxon>
        <taxon>Calditrichia</taxon>
        <taxon>Calditrichales</taxon>
        <taxon>Calditrichaceae</taxon>
        <taxon>Caldithrix</taxon>
    </lineage>
</organism>
<dbReference type="SMART" id="SM00479">
    <property type="entry name" value="EXOIII"/>
    <property type="match status" value="1"/>
</dbReference>
<evidence type="ECO:0000256" key="3">
    <source>
        <dbReference type="ARBA" id="ARBA00022801"/>
    </source>
</evidence>
<proteinExistence type="inferred from homology"/>
<comment type="catalytic activity">
    <reaction evidence="9">
        <text>Couples ATP hydrolysis with the unwinding of duplex DNA by translocating in the 3'-5' direction.</text>
        <dbReference type="EC" id="5.6.2.4"/>
    </reaction>
</comment>
<name>A0A7V5H5Q6_CALAY</name>
<feature type="domain" description="UvrD-like helicase ATP-binding" evidence="13">
    <location>
        <begin position="8"/>
        <end position="276"/>
    </location>
</feature>